<name>A0A9W8CYI6_9FUNG</name>
<dbReference type="PANTHER" id="PTHR46164:SF3">
    <property type="entry name" value="ATF6, ISOFORM C"/>
    <property type="match status" value="1"/>
</dbReference>
<feature type="compositionally biased region" description="Low complexity" evidence="6">
    <location>
        <begin position="647"/>
        <end position="658"/>
    </location>
</feature>
<evidence type="ECO:0000259" key="7">
    <source>
        <dbReference type="PROSITE" id="PS50217"/>
    </source>
</evidence>
<reference evidence="8" key="1">
    <citation type="submission" date="2022-07" db="EMBL/GenBank/DDBJ databases">
        <title>Phylogenomic reconstructions and comparative analyses of Kickxellomycotina fungi.</title>
        <authorList>
            <person name="Reynolds N.K."/>
            <person name="Stajich J.E."/>
            <person name="Barry K."/>
            <person name="Grigoriev I.V."/>
            <person name="Crous P."/>
            <person name="Smith M.E."/>
        </authorList>
    </citation>
    <scope>NUCLEOTIDE SEQUENCE</scope>
    <source>
        <strain evidence="8">BCRC 34381</strain>
    </source>
</reference>
<dbReference type="GO" id="GO:0030968">
    <property type="term" value="P:endoplasmic reticulum unfolded protein response"/>
    <property type="evidence" value="ECO:0007669"/>
    <property type="project" value="TreeGrafter"/>
</dbReference>
<dbReference type="InterPro" id="IPR051882">
    <property type="entry name" value="ATF_bZIP_TF"/>
</dbReference>
<feature type="compositionally biased region" description="Acidic residues" evidence="6">
    <location>
        <begin position="287"/>
        <end position="300"/>
    </location>
</feature>
<evidence type="ECO:0000256" key="4">
    <source>
        <dbReference type="ARBA" id="ARBA00023163"/>
    </source>
</evidence>
<dbReference type="AlphaFoldDB" id="A0A9W8CYI6"/>
<evidence type="ECO:0000256" key="6">
    <source>
        <dbReference type="SAM" id="MobiDB-lite"/>
    </source>
</evidence>
<evidence type="ECO:0000256" key="2">
    <source>
        <dbReference type="ARBA" id="ARBA00023015"/>
    </source>
</evidence>
<feature type="compositionally biased region" description="Low complexity" evidence="6">
    <location>
        <begin position="9"/>
        <end position="27"/>
    </location>
</feature>
<feature type="compositionally biased region" description="Polar residues" evidence="6">
    <location>
        <begin position="104"/>
        <end position="116"/>
    </location>
</feature>
<dbReference type="PANTHER" id="PTHR46164">
    <property type="entry name" value="ATF6, ISOFORM C"/>
    <property type="match status" value="1"/>
</dbReference>
<dbReference type="Gene3D" id="1.20.5.170">
    <property type="match status" value="1"/>
</dbReference>
<evidence type="ECO:0000256" key="3">
    <source>
        <dbReference type="ARBA" id="ARBA00023125"/>
    </source>
</evidence>
<dbReference type="EMBL" id="JANBOI010000616">
    <property type="protein sequence ID" value="KAJ1729417.1"/>
    <property type="molecule type" value="Genomic_DNA"/>
</dbReference>
<dbReference type="InterPro" id="IPR046347">
    <property type="entry name" value="bZIP_sf"/>
</dbReference>
<protein>
    <recommendedName>
        <fullName evidence="7">BZIP domain-containing protein</fullName>
    </recommendedName>
</protein>
<feature type="compositionally biased region" description="Polar residues" evidence="6">
    <location>
        <begin position="78"/>
        <end position="91"/>
    </location>
</feature>
<evidence type="ECO:0000313" key="8">
    <source>
        <dbReference type="EMBL" id="KAJ1729417.1"/>
    </source>
</evidence>
<keyword evidence="9" id="KW-1185">Reference proteome</keyword>
<dbReference type="Proteomes" id="UP001143981">
    <property type="component" value="Unassembled WGS sequence"/>
</dbReference>
<proteinExistence type="predicted"/>
<dbReference type="GO" id="GO:0016020">
    <property type="term" value="C:membrane"/>
    <property type="evidence" value="ECO:0007669"/>
    <property type="project" value="UniProtKB-SubCell"/>
</dbReference>
<dbReference type="SMART" id="SM00338">
    <property type="entry name" value="BRLZ"/>
    <property type="match status" value="1"/>
</dbReference>
<dbReference type="SUPFAM" id="SSF57959">
    <property type="entry name" value="Leucine zipper domain"/>
    <property type="match status" value="1"/>
</dbReference>
<dbReference type="InterPro" id="IPR004827">
    <property type="entry name" value="bZIP"/>
</dbReference>
<feature type="region of interest" description="Disordered" evidence="6">
    <location>
        <begin position="180"/>
        <end position="305"/>
    </location>
</feature>
<dbReference type="PROSITE" id="PS50217">
    <property type="entry name" value="BZIP"/>
    <property type="match status" value="1"/>
</dbReference>
<evidence type="ECO:0000256" key="5">
    <source>
        <dbReference type="ARBA" id="ARBA00023242"/>
    </source>
</evidence>
<feature type="non-terminal residue" evidence="8">
    <location>
        <position position="1"/>
    </location>
</feature>
<feature type="region of interest" description="Disordered" evidence="6">
    <location>
        <begin position="405"/>
        <end position="425"/>
    </location>
</feature>
<keyword evidence="2" id="KW-0805">Transcription regulation</keyword>
<dbReference type="GO" id="GO:0000981">
    <property type="term" value="F:DNA-binding transcription factor activity, RNA polymerase II-specific"/>
    <property type="evidence" value="ECO:0007669"/>
    <property type="project" value="TreeGrafter"/>
</dbReference>
<feature type="region of interest" description="Disordered" evidence="6">
    <location>
        <begin position="1"/>
        <end position="126"/>
    </location>
</feature>
<dbReference type="OrthoDB" id="5587678at2759"/>
<accession>A0A9W8CYI6</accession>
<dbReference type="GO" id="GO:0000978">
    <property type="term" value="F:RNA polymerase II cis-regulatory region sequence-specific DNA binding"/>
    <property type="evidence" value="ECO:0007669"/>
    <property type="project" value="TreeGrafter"/>
</dbReference>
<dbReference type="GO" id="GO:0005634">
    <property type="term" value="C:nucleus"/>
    <property type="evidence" value="ECO:0007669"/>
    <property type="project" value="TreeGrafter"/>
</dbReference>
<keyword evidence="4" id="KW-0804">Transcription</keyword>
<dbReference type="Pfam" id="PF00170">
    <property type="entry name" value="bZIP_1"/>
    <property type="match status" value="1"/>
</dbReference>
<comment type="caution">
    <text evidence="8">The sequence shown here is derived from an EMBL/GenBank/DDBJ whole genome shotgun (WGS) entry which is preliminary data.</text>
</comment>
<feature type="region of interest" description="Disordered" evidence="6">
    <location>
        <begin position="624"/>
        <end position="668"/>
    </location>
</feature>
<evidence type="ECO:0000313" key="9">
    <source>
        <dbReference type="Proteomes" id="UP001143981"/>
    </source>
</evidence>
<organism evidence="8 9">
    <name type="scientific">Coemansia biformis</name>
    <dbReference type="NCBI Taxonomy" id="1286918"/>
    <lineage>
        <taxon>Eukaryota</taxon>
        <taxon>Fungi</taxon>
        <taxon>Fungi incertae sedis</taxon>
        <taxon>Zoopagomycota</taxon>
        <taxon>Kickxellomycotina</taxon>
        <taxon>Kickxellomycetes</taxon>
        <taxon>Kickxellales</taxon>
        <taxon>Kickxellaceae</taxon>
        <taxon>Coemansia</taxon>
    </lineage>
</organism>
<keyword evidence="5" id="KW-0539">Nucleus</keyword>
<comment type="subcellular location">
    <subcellularLocation>
        <location evidence="1">Membrane</location>
        <topology evidence="1">Single-pass membrane protein</topology>
    </subcellularLocation>
</comment>
<keyword evidence="3" id="KW-0238">DNA-binding</keyword>
<evidence type="ECO:0000256" key="1">
    <source>
        <dbReference type="ARBA" id="ARBA00004167"/>
    </source>
</evidence>
<feature type="domain" description="BZIP" evidence="7">
    <location>
        <begin position="123"/>
        <end position="186"/>
    </location>
</feature>
<feature type="compositionally biased region" description="Low complexity" evidence="6">
    <location>
        <begin position="191"/>
        <end position="232"/>
    </location>
</feature>
<sequence length="702" mass="72596">QQKQGADATKSASSNTSRSTSSSGNTTPPRLSVLAKIAQRQVPISVKTEEPQPGSSTSPQQLRPLAQAHSPNARALQKQRQPATTLSTATKAGSPPPPPRAMDTSVTPQSRQQGSASPADCVTQKRQERLIKNRAAALLSRKRKREYMTKLESEVEELRETNSSLARRLEKMEQQLHLLAAERDMLRRTSGHTASAAAATGSSGAAATGADSTSSGDAGSTSVDNANASAEGEAPEGGSSGDQEDSHQQPQSLASNAAAEGLFDGPPDSMEEDIASDSSAVSPAEVDTGDEESQESDIDEPGVQVRVMPPADAPKANEQSGASKQRSAGVLLMAMLFSFSLFTLPSLYAPGSQIAAGGSQSAGLLPTAAPPATQPRLLISERGADDEYPLVERVRRTISALAQGADDGQAAAPPPSGHNNTAGSRLRPMTMEESANLHSWIRRGLASGPGPALAAADASSANEVARDRVRRLGGAAVPLPRELDAGAACTEPQTSSLSVVPQHAPRAGQPSYAMLYCPTMKHVLFGGDAHGVAEMGGGAERGQPQPAVARVLGEAKRSAAGAGGSANDVDDIAYAGEESARGAWSSPMVERPAADASLDVADLAPTHADSRRAVHRPKLSFYSPVAAGDGSGEGPEALPPWEEQARLSSSLSSSSSSSPLAGVGSRMSGTGYDGKQKYLRIDVEVVGSKWVTADKFASGLMY</sequence>
<gene>
    <name evidence="8" type="ORF">LPJ61_003529</name>
</gene>